<dbReference type="GO" id="GO:0005524">
    <property type="term" value="F:ATP binding"/>
    <property type="evidence" value="ECO:0007669"/>
    <property type="project" value="UniProtKB-UniRule"/>
</dbReference>
<evidence type="ECO:0000313" key="20">
    <source>
        <dbReference type="Proteomes" id="UP000176562"/>
    </source>
</evidence>
<dbReference type="FunFam" id="1.20.1580.10:FF:000002">
    <property type="entry name" value="UvrABC system protein A"/>
    <property type="match status" value="1"/>
</dbReference>
<keyword evidence="10 17" id="KW-0067">ATP-binding</keyword>
<dbReference type="Pfam" id="PF17760">
    <property type="entry name" value="UvrA_inter"/>
    <property type="match status" value="1"/>
</dbReference>
<evidence type="ECO:0000256" key="15">
    <source>
        <dbReference type="ARBA" id="ARBA00039316"/>
    </source>
</evidence>
<dbReference type="PANTHER" id="PTHR43152">
    <property type="entry name" value="UVRABC SYSTEM PROTEIN A"/>
    <property type="match status" value="1"/>
</dbReference>
<keyword evidence="5 17" id="KW-0547">Nucleotide-binding</keyword>
<keyword evidence="11 17" id="KW-0267">Excision nuclease</keyword>
<dbReference type="GO" id="GO:0009432">
    <property type="term" value="P:SOS response"/>
    <property type="evidence" value="ECO:0007669"/>
    <property type="project" value="UniProtKB-UniRule"/>
</dbReference>
<organism evidence="19 20">
    <name type="scientific">Rhodobacter xanthinilyticus</name>
    <dbReference type="NCBI Taxonomy" id="1850250"/>
    <lineage>
        <taxon>Bacteria</taxon>
        <taxon>Pseudomonadati</taxon>
        <taxon>Pseudomonadota</taxon>
        <taxon>Alphaproteobacteria</taxon>
        <taxon>Rhodobacterales</taxon>
        <taxon>Rhodobacter group</taxon>
        <taxon>Rhodobacter</taxon>
    </lineage>
</organism>
<dbReference type="HAMAP" id="MF_00205">
    <property type="entry name" value="UvrA"/>
    <property type="match status" value="1"/>
</dbReference>
<accession>A0A1D9MCX6</accession>
<evidence type="ECO:0000256" key="16">
    <source>
        <dbReference type="ARBA" id="ARBA00042156"/>
    </source>
</evidence>
<evidence type="ECO:0000259" key="18">
    <source>
        <dbReference type="PROSITE" id="PS50893"/>
    </source>
</evidence>
<dbReference type="GO" id="GO:0003677">
    <property type="term" value="F:DNA binding"/>
    <property type="evidence" value="ECO:0007669"/>
    <property type="project" value="UniProtKB-UniRule"/>
</dbReference>
<dbReference type="STRING" id="1850250.LPB142_10575"/>
<evidence type="ECO:0000256" key="17">
    <source>
        <dbReference type="HAMAP-Rule" id="MF_00205"/>
    </source>
</evidence>
<dbReference type="GO" id="GO:0009381">
    <property type="term" value="F:excinuclease ABC activity"/>
    <property type="evidence" value="ECO:0007669"/>
    <property type="project" value="UniProtKB-UniRule"/>
</dbReference>
<comment type="subunit">
    <text evidence="17">Forms a heterotetramer with UvrB during the search for lesions.</text>
</comment>
<evidence type="ECO:0000256" key="4">
    <source>
        <dbReference type="ARBA" id="ARBA00022737"/>
    </source>
</evidence>
<dbReference type="InterPro" id="IPR003439">
    <property type="entry name" value="ABC_transporter-like_ATP-bd"/>
</dbReference>
<dbReference type="EMBL" id="CP017781">
    <property type="protein sequence ID" value="AOZ69706.1"/>
    <property type="molecule type" value="Genomic_DNA"/>
</dbReference>
<dbReference type="Gene3D" id="1.10.8.280">
    <property type="entry name" value="ABC transporter ATPase domain-like"/>
    <property type="match status" value="1"/>
</dbReference>
<evidence type="ECO:0000256" key="14">
    <source>
        <dbReference type="ARBA" id="ARBA00038000"/>
    </source>
</evidence>
<dbReference type="Proteomes" id="UP000176562">
    <property type="component" value="Chromosome"/>
</dbReference>
<evidence type="ECO:0000256" key="13">
    <source>
        <dbReference type="ARBA" id="ARBA00023204"/>
    </source>
</evidence>
<proteinExistence type="inferred from homology"/>
<sequence>MAEQKFIEVRGAREHNLKGVDLDIPRDALTVITGLSGSGKSSLAFDTIYAEGQRRYVESLSAYARQFLDMMGKPDVDHISGLSPAISIEQKTTSKNPRSTVGTVTEIYDYLRLLFARAGTPYSPATGLPIEAQQVQDMVDRVMAMEEGARGYLLAPVIRDRKGEYRKEFAEWRKAGFQRVKVNGAFYDLEEPPTLDKKFRHNIDVVVDRIVVREGLETRLADSLRTALDLADGIALWEEALAPDAPEGTEPARITFSEKFACPVSGFTIPEIEPRLFSFNAPFGACPVCDGLGVELFFDERLIVPDAALSIPGGAIAPWAKSKSPYFTQTVDALAKHYGFDKRKPWKDLPDKVKALFLRGSGAEEIPFRFDEAGRVYEVSRTFEGVIPNMERRWRETDSAWVREEFERYQNNRPCGACGGYRLNPAALAVKIGGMHIGQIVELSIREAHDRIGEVPAHLTGQQNEIARPILKEIRERLGFLINVGLDYLTLSRAAGTLSGGESQRIRLASQIGSGLTGVLYVLDEPSIGLHQRDNDRLLATLKNLRDQGNTVLVVEHDEDAIRHADYVFDIGPGAGVHGGQVVARGTPEEIAADPASLTGQYLSGARAIEVPALRREGNGKKLTVVKASGNNLKDVTVEFPLGKFVCVTGVSGGGKSTLTIETLYKTAAMRLNGARETPAPCEQIKGFEHLDKVIDIDQRPIGRTPRSNPATYTGAFTPIRDWFAGLPEAQARGYKPGRFSFNVKGGRCEACQGDGVIKIEMHFLPDVYVTCETCKGQRYNRETLEIKFKNKSIADVLEMTVEDAQGFFKAVPSIREKMDALVEVGLGYIKVGQQATTLSGGEAQRVKLSKELSRRATGRTLYILDEPTTGLHFEDVRKLLEVLHSLVDQGNTVVVIEHNLDVIKTADWVIDIGPEGGDGGGEIVATGTPEAIAASPRSHTGRYLAPMLGIRTAAE</sequence>
<keyword evidence="20" id="KW-1185">Reference proteome</keyword>
<comment type="caution">
    <text evidence="17">Lacks conserved residue(s) required for the propagation of feature annotation.</text>
</comment>
<evidence type="ECO:0000256" key="6">
    <source>
        <dbReference type="ARBA" id="ARBA00022763"/>
    </source>
</evidence>
<evidence type="ECO:0000256" key="11">
    <source>
        <dbReference type="ARBA" id="ARBA00022881"/>
    </source>
</evidence>
<dbReference type="PROSITE" id="PS50893">
    <property type="entry name" value="ABC_TRANSPORTER_2"/>
    <property type="match status" value="2"/>
</dbReference>
<evidence type="ECO:0000256" key="12">
    <source>
        <dbReference type="ARBA" id="ARBA00023125"/>
    </source>
</evidence>
<keyword evidence="4 17" id="KW-0677">Repeat</keyword>
<feature type="binding site" evidence="17">
    <location>
        <begin position="650"/>
        <end position="657"/>
    </location>
    <ligand>
        <name>ATP</name>
        <dbReference type="ChEBI" id="CHEBI:30616"/>
    </ligand>
</feature>
<evidence type="ECO:0000256" key="5">
    <source>
        <dbReference type="ARBA" id="ARBA00022741"/>
    </source>
</evidence>
<keyword evidence="8 17" id="KW-0863">Zinc-finger</keyword>
<dbReference type="InterPro" id="IPR041552">
    <property type="entry name" value="UvrA_DNA-bd"/>
</dbReference>
<dbReference type="KEGG" id="rhp:LPB142_10575"/>
<evidence type="ECO:0000256" key="8">
    <source>
        <dbReference type="ARBA" id="ARBA00022771"/>
    </source>
</evidence>
<dbReference type="NCBIfam" id="NF001503">
    <property type="entry name" value="PRK00349.1"/>
    <property type="match status" value="1"/>
</dbReference>
<comment type="subcellular location">
    <subcellularLocation>
        <location evidence="1 17">Cytoplasm</location>
    </subcellularLocation>
</comment>
<keyword evidence="12 17" id="KW-0238">DNA-binding</keyword>
<keyword evidence="6 17" id="KW-0227">DNA damage</keyword>
<dbReference type="InterPro" id="IPR013815">
    <property type="entry name" value="ATP_grasp_subdomain_1"/>
</dbReference>
<dbReference type="Gene3D" id="1.20.1580.10">
    <property type="entry name" value="ABC transporter ATPase like domain"/>
    <property type="match status" value="2"/>
</dbReference>
<gene>
    <name evidence="17" type="primary">uvrA</name>
    <name evidence="19" type="ORF">LPB142_10575</name>
</gene>
<evidence type="ECO:0000313" key="19">
    <source>
        <dbReference type="EMBL" id="AOZ69706.1"/>
    </source>
</evidence>
<dbReference type="NCBIfam" id="TIGR00630">
    <property type="entry name" value="uvra"/>
    <property type="match status" value="1"/>
</dbReference>
<feature type="domain" description="ABC transporter" evidence="18">
    <location>
        <begin position="614"/>
        <end position="946"/>
    </location>
</feature>
<dbReference type="Pfam" id="PF17755">
    <property type="entry name" value="UvrA_DNA-bind"/>
    <property type="match status" value="1"/>
</dbReference>
<dbReference type="GO" id="GO:0006289">
    <property type="term" value="P:nucleotide-excision repair"/>
    <property type="evidence" value="ECO:0007669"/>
    <property type="project" value="UniProtKB-UniRule"/>
</dbReference>
<name>A0A1D9MCX6_9RHOB</name>
<evidence type="ECO:0000256" key="9">
    <source>
        <dbReference type="ARBA" id="ARBA00022833"/>
    </source>
</evidence>
<evidence type="ECO:0000256" key="10">
    <source>
        <dbReference type="ARBA" id="ARBA00022840"/>
    </source>
</evidence>
<reference evidence="19 20" key="1">
    <citation type="submission" date="2016-10" db="EMBL/GenBank/DDBJ databases">
        <title>Rhodobacter sp. LPB0142, isolated from sea water.</title>
        <authorList>
            <person name="Kim E."/>
            <person name="Yi H."/>
        </authorList>
    </citation>
    <scope>NUCLEOTIDE SEQUENCE [LARGE SCALE GENOMIC DNA]</scope>
    <source>
        <strain evidence="19 20">LPB0142</strain>
    </source>
</reference>
<keyword evidence="9 17" id="KW-0862">Zinc</keyword>
<dbReference type="AlphaFoldDB" id="A0A1D9MCX6"/>
<dbReference type="PROSITE" id="PS00211">
    <property type="entry name" value="ABC_TRANSPORTER_1"/>
    <property type="match status" value="2"/>
</dbReference>
<dbReference type="CDD" id="cd03271">
    <property type="entry name" value="ABC_UvrA_II"/>
    <property type="match status" value="1"/>
</dbReference>
<evidence type="ECO:0000256" key="7">
    <source>
        <dbReference type="ARBA" id="ARBA00022769"/>
    </source>
</evidence>
<comment type="similarity">
    <text evidence="14 17">Belongs to the ABC transporter superfamily. UvrA family.</text>
</comment>
<feature type="domain" description="ABC transporter" evidence="18">
    <location>
        <begin position="368"/>
        <end position="604"/>
    </location>
</feature>
<keyword evidence="7 17" id="KW-0228">DNA excision</keyword>
<dbReference type="RefSeq" id="WP_071166353.1">
    <property type="nucleotide sequence ID" value="NZ_CP017781.1"/>
</dbReference>
<dbReference type="GO" id="GO:0008270">
    <property type="term" value="F:zinc ion binding"/>
    <property type="evidence" value="ECO:0007669"/>
    <property type="project" value="UniProtKB-UniRule"/>
</dbReference>
<keyword evidence="17" id="KW-0742">SOS response</keyword>
<dbReference type="GO" id="GO:0016887">
    <property type="term" value="F:ATP hydrolysis activity"/>
    <property type="evidence" value="ECO:0007669"/>
    <property type="project" value="InterPro"/>
</dbReference>
<evidence type="ECO:0000256" key="1">
    <source>
        <dbReference type="ARBA" id="ARBA00004496"/>
    </source>
</evidence>
<dbReference type="InterPro" id="IPR017871">
    <property type="entry name" value="ABC_transporter-like_CS"/>
</dbReference>
<comment type="function">
    <text evidence="17">The UvrABC repair system catalyzes the recognition and processing of DNA lesions. UvrA is an ATPase and a DNA-binding protein. A damage recognition complex composed of 2 UvrA and 2 UvrB subunits scans DNA for abnormalities. When the presence of a lesion has been verified by UvrB, the UvrA molecules dissociate.</text>
</comment>
<dbReference type="Gene3D" id="3.30.1490.20">
    <property type="entry name" value="ATP-grasp fold, A domain"/>
    <property type="match status" value="1"/>
</dbReference>
<keyword evidence="3 17" id="KW-0479">Metal-binding</keyword>
<keyword evidence="2 17" id="KW-0963">Cytoplasm</keyword>
<keyword evidence="13 17" id="KW-0234">DNA repair</keyword>
<dbReference type="CDD" id="cd03270">
    <property type="entry name" value="ABC_UvrA_I"/>
    <property type="match status" value="1"/>
</dbReference>
<dbReference type="InterPro" id="IPR027417">
    <property type="entry name" value="P-loop_NTPase"/>
</dbReference>
<evidence type="ECO:0000256" key="2">
    <source>
        <dbReference type="ARBA" id="ARBA00022490"/>
    </source>
</evidence>
<dbReference type="Gene3D" id="3.40.50.300">
    <property type="entry name" value="P-loop containing nucleotide triphosphate hydrolases"/>
    <property type="match status" value="2"/>
</dbReference>
<protein>
    <recommendedName>
        <fullName evidence="15 17">UvrABC system protein A</fullName>
        <shortName evidence="17">UvrA protein</shortName>
    </recommendedName>
    <alternativeName>
        <fullName evidence="16 17">Excinuclease ABC subunit A</fullName>
    </alternativeName>
</protein>
<evidence type="ECO:0000256" key="3">
    <source>
        <dbReference type="ARBA" id="ARBA00022723"/>
    </source>
</evidence>
<dbReference type="GO" id="GO:0005737">
    <property type="term" value="C:cytoplasm"/>
    <property type="evidence" value="ECO:0007669"/>
    <property type="project" value="UniProtKB-SubCell"/>
</dbReference>
<feature type="binding site" evidence="17">
    <location>
        <begin position="34"/>
        <end position="41"/>
    </location>
    <ligand>
        <name>ATP</name>
        <dbReference type="ChEBI" id="CHEBI:30616"/>
    </ligand>
</feature>
<dbReference type="SUPFAM" id="SSF52540">
    <property type="entry name" value="P-loop containing nucleoside triphosphate hydrolases"/>
    <property type="match status" value="2"/>
</dbReference>
<feature type="zinc finger region" description="C4-type" evidence="17">
    <location>
        <begin position="749"/>
        <end position="775"/>
    </location>
</feature>
<dbReference type="InterPro" id="IPR004602">
    <property type="entry name" value="UvrA"/>
</dbReference>
<dbReference type="PANTHER" id="PTHR43152:SF3">
    <property type="entry name" value="UVRABC SYSTEM PROTEIN A"/>
    <property type="match status" value="1"/>
</dbReference>
<dbReference type="InterPro" id="IPR041102">
    <property type="entry name" value="UvrA_inter"/>
</dbReference>
<dbReference type="GO" id="GO:0009380">
    <property type="term" value="C:excinuclease repair complex"/>
    <property type="evidence" value="ECO:0007669"/>
    <property type="project" value="InterPro"/>
</dbReference>